<dbReference type="AlphaFoldDB" id="B0DDU6"/>
<organism evidence="2">
    <name type="scientific">Laccaria bicolor (strain S238N-H82 / ATCC MYA-4686)</name>
    <name type="common">Bicoloured deceiver</name>
    <name type="synonym">Laccaria laccata var. bicolor</name>
    <dbReference type="NCBI Taxonomy" id="486041"/>
    <lineage>
        <taxon>Eukaryota</taxon>
        <taxon>Fungi</taxon>
        <taxon>Dikarya</taxon>
        <taxon>Basidiomycota</taxon>
        <taxon>Agaricomycotina</taxon>
        <taxon>Agaricomycetes</taxon>
        <taxon>Agaricomycetidae</taxon>
        <taxon>Agaricales</taxon>
        <taxon>Agaricineae</taxon>
        <taxon>Hydnangiaceae</taxon>
        <taxon>Laccaria</taxon>
    </lineage>
</organism>
<name>B0DDU6_LACBS</name>
<gene>
    <name evidence="1" type="ORF">LACBIDRAFT_328127</name>
</gene>
<dbReference type="GeneID" id="6077674"/>
<evidence type="ECO:0000313" key="2">
    <source>
        <dbReference type="Proteomes" id="UP000001194"/>
    </source>
</evidence>
<sequence length="193" mass="21098">MTDFAGPLRLQPQPTTPLTRIGTCFSDVDRMAVSSSAITRASSPGFTFASCCISSPFLVVINGSWASDDRKSQQPSLSDNPLQKRQGWLGRTFPQTGIWVLGLPGRELRAALSWPVATALSSERAKHFNVTSGAEMGVVFGIVMGKRKREIAKRRAARGKEMVMMAYCKLPPEQHKPAIQDVAEKEKQPLPLA</sequence>
<protein>
    <submittedName>
        <fullName evidence="1">Predicted protein</fullName>
    </submittedName>
</protein>
<dbReference type="RefSeq" id="XP_001882079.1">
    <property type="nucleotide sequence ID" value="XM_001882044.1"/>
</dbReference>
<accession>B0DDU6</accession>
<dbReference type="Proteomes" id="UP000001194">
    <property type="component" value="Unassembled WGS sequence"/>
</dbReference>
<dbReference type="KEGG" id="lbc:LACBIDRAFT_328127"/>
<dbReference type="HOGENOM" id="CLU_1408995_0_0_1"/>
<keyword evidence="2" id="KW-1185">Reference proteome</keyword>
<reference evidence="1 2" key="1">
    <citation type="journal article" date="2008" name="Nature">
        <title>The genome of Laccaria bicolor provides insights into mycorrhizal symbiosis.</title>
        <authorList>
            <person name="Martin F."/>
            <person name="Aerts A."/>
            <person name="Ahren D."/>
            <person name="Brun A."/>
            <person name="Danchin E.G.J."/>
            <person name="Duchaussoy F."/>
            <person name="Gibon J."/>
            <person name="Kohler A."/>
            <person name="Lindquist E."/>
            <person name="Pereda V."/>
            <person name="Salamov A."/>
            <person name="Shapiro H.J."/>
            <person name="Wuyts J."/>
            <person name="Blaudez D."/>
            <person name="Buee M."/>
            <person name="Brokstein P."/>
            <person name="Canbaeck B."/>
            <person name="Cohen D."/>
            <person name="Courty P.E."/>
            <person name="Coutinho P.M."/>
            <person name="Delaruelle C."/>
            <person name="Detter J.C."/>
            <person name="Deveau A."/>
            <person name="DiFazio S."/>
            <person name="Duplessis S."/>
            <person name="Fraissinet-Tachet L."/>
            <person name="Lucic E."/>
            <person name="Frey-Klett P."/>
            <person name="Fourrey C."/>
            <person name="Feussner I."/>
            <person name="Gay G."/>
            <person name="Grimwood J."/>
            <person name="Hoegger P.J."/>
            <person name="Jain P."/>
            <person name="Kilaru S."/>
            <person name="Labbe J."/>
            <person name="Lin Y.C."/>
            <person name="Legue V."/>
            <person name="Le Tacon F."/>
            <person name="Marmeisse R."/>
            <person name="Melayah D."/>
            <person name="Montanini B."/>
            <person name="Muratet M."/>
            <person name="Nehls U."/>
            <person name="Niculita-Hirzel H."/>
            <person name="Oudot-Le Secq M.P."/>
            <person name="Peter M."/>
            <person name="Quesneville H."/>
            <person name="Rajashekar B."/>
            <person name="Reich M."/>
            <person name="Rouhier N."/>
            <person name="Schmutz J."/>
            <person name="Yin T."/>
            <person name="Chalot M."/>
            <person name="Henrissat B."/>
            <person name="Kuees U."/>
            <person name="Lucas S."/>
            <person name="Van de Peer Y."/>
            <person name="Podila G.K."/>
            <person name="Polle A."/>
            <person name="Pukkila P.J."/>
            <person name="Richardson P.M."/>
            <person name="Rouze P."/>
            <person name="Sanders I.R."/>
            <person name="Stajich J.E."/>
            <person name="Tunlid A."/>
            <person name="Tuskan G."/>
            <person name="Grigoriev I.V."/>
        </authorList>
    </citation>
    <scope>NUCLEOTIDE SEQUENCE [LARGE SCALE GENOMIC DNA]</scope>
    <source>
        <strain evidence="2">S238N-H82 / ATCC MYA-4686</strain>
    </source>
</reference>
<evidence type="ECO:0000313" key="1">
    <source>
        <dbReference type="EMBL" id="EDR07148.1"/>
    </source>
</evidence>
<dbReference type="EMBL" id="DS547105">
    <property type="protein sequence ID" value="EDR07148.1"/>
    <property type="molecule type" value="Genomic_DNA"/>
</dbReference>
<dbReference type="InParanoid" id="B0DDU6"/>
<proteinExistence type="predicted"/>